<accession>A0ABT8F177</accession>
<evidence type="ECO:0000256" key="2">
    <source>
        <dbReference type="SAM" id="MobiDB-lite"/>
    </source>
</evidence>
<feature type="compositionally biased region" description="Basic and acidic residues" evidence="2">
    <location>
        <begin position="21"/>
        <end position="33"/>
    </location>
</feature>
<dbReference type="EMBL" id="JAUHJS010000001">
    <property type="protein sequence ID" value="MDN4164043.1"/>
    <property type="molecule type" value="Genomic_DNA"/>
</dbReference>
<feature type="coiled-coil region" evidence="1">
    <location>
        <begin position="539"/>
        <end position="607"/>
    </location>
</feature>
<feature type="compositionally biased region" description="Basic and acidic residues" evidence="2">
    <location>
        <begin position="1"/>
        <end position="12"/>
    </location>
</feature>
<evidence type="ECO:0000256" key="1">
    <source>
        <dbReference type="SAM" id="Coils"/>
    </source>
</evidence>
<name>A0ABT8F177_9BACT</name>
<reference evidence="3" key="1">
    <citation type="submission" date="2023-06" db="EMBL/GenBank/DDBJ databases">
        <title>Cytophagales bacterium Strain LB-30, isolated from soil.</title>
        <authorList>
            <person name="Liu B."/>
        </authorList>
    </citation>
    <scope>NUCLEOTIDE SEQUENCE</scope>
    <source>
        <strain evidence="3">LB-30</strain>
    </source>
</reference>
<feature type="region of interest" description="Disordered" evidence="2">
    <location>
        <begin position="1"/>
        <end position="44"/>
    </location>
</feature>
<sequence>MSIEKETSEKLEQQPQANPQDAHELETPEHQEEQEHEEEADYSHFTRQDFVKLIESVLHESDFKKVDALLRDTRPLVDEMKEADRQAGLEKFLADGGDEADFDFKYDEWIERYDAAYRLLKDKKAKHFAELEKQKDKNLARKEEILEKLRHLVDGEESTTSINALKTLQTEWKEIGQVPASQAKTLWANYNALLDRFYDNRSIYFELKELDRKKNLEAKLELCQRAESLAKETQVKEAIKQLNELHEEYRHLGPVPKEEQEALWQRFKAASDAIYARRKVYLDEIKGELDKNMTLKSALGDKVAAFASFTSDRINEWNAKTKELMEIQKQWEAIGGLPREHSKEVNKKFWGGFKSFFHNKNEFFKNLEGLRQENLTRKQALVAKAQEWAESKEWDKASNALKQLQQDWKAIGPVPEKFRDSVYNEFKQACDLFFTNLRNRNSEEQKGFEVNLKNKEAVCAKIEALAAEKSGNTDALTQLVDEFTKIGFVPRNAMKSIQRKFHDAVEHFIAAAPDLDDVNKERLRLSIELGIAGHDPMAKRKLSNKENDVRRKIKEVEDNIALWRNNLEFFANSKTADKLREEFDVKIAKAKEELSALKEQLRLLRSIE</sequence>
<feature type="coiled-coil region" evidence="1">
    <location>
        <begin position="117"/>
        <end position="148"/>
    </location>
</feature>
<protein>
    <submittedName>
        <fullName evidence="3">DUF349 domain-containing protein</fullName>
    </submittedName>
</protein>
<dbReference type="Pfam" id="PF03993">
    <property type="entry name" value="DUF349"/>
    <property type="match status" value="5"/>
</dbReference>
<comment type="caution">
    <text evidence="3">The sequence shown here is derived from an EMBL/GenBank/DDBJ whole genome shotgun (WGS) entry which is preliminary data.</text>
</comment>
<keyword evidence="1" id="KW-0175">Coiled coil</keyword>
<evidence type="ECO:0000313" key="3">
    <source>
        <dbReference type="EMBL" id="MDN4164043.1"/>
    </source>
</evidence>
<dbReference type="InterPro" id="IPR007139">
    <property type="entry name" value="DUF349"/>
</dbReference>
<proteinExistence type="predicted"/>
<keyword evidence="4" id="KW-1185">Reference proteome</keyword>
<dbReference type="Proteomes" id="UP001168552">
    <property type="component" value="Unassembled WGS sequence"/>
</dbReference>
<gene>
    <name evidence="3" type="ORF">QWY31_00950</name>
</gene>
<organism evidence="3 4">
    <name type="scientific">Shiella aurantiaca</name>
    <dbReference type="NCBI Taxonomy" id="3058365"/>
    <lineage>
        <taxon>Bacteria</taxon>
        <taxon>Pseudomonadati</taxon>
        <taxon>Bacteroidota</taxon>
        <taxon>Cytophagia</taxon>
        <taxon>Cytophagales</taxon>
        <taxon>Shiellaceae</taxon>
        <taxon>Shiella</taxon>
    </lineage>
</organism>
<evidence type="ECO:0000313" key="4">
    <source>
        <dbReference type="Proteomes" id="UP001168552"/>
    </source>
</evidence>
<dbReference type="RefSeq" id="WP_320002570.1">
    <property type="nucleotide sequence ID" value="NZ_JAUHJS010000001.1"/>
</dbReference>